<comment type="similarity">
    <text evidence="2">Belongs to the HAD-like hydrolase superfamily. CbbY/CbbZ/Gph/YieH family.</text>
</comment>
<protein>
    <submittedName>
        <fullName evidence="5">HAD-IA family hydrolase</fullName>
    </submittedName>
</protein>
<organism evidence="5 6">
    <name type="scientific">Shinella zoogloeoides</name>
    <name type="common">Crabtreella saccharophila</name>
    <dbReference type="NCBI Taxonomy" id="352475"/>
    <lineage>
        <taxon>Bacteria</taxon>
        <taxon>Pseudomonadati</taxon>
        <taxon>Pseudomonadota</taxon>
        <taxon>Alphaproteobacteria</taxon>
        <taxon>Hyphomicrobiales</taxon>
        <taxon>Rhizobiaceae</taxon>
        <taxon>Shinella</taxon>
    </lineage>
</organism>
<dbReference type="SFLD" id="SFLDS00003">
    <property type="entry name" value="Haloacid_Dehalogenase"/>
    <property type="match status" value="1"/>
</dbReference>
<dbReference type="GO" id="GO:0016787">
    <property type="term" value="F:hydrolase activity"/>
    <property type="evidence" value="ECO:0007669"/>
    <property type="project" value="UniProtKB-KW"/>
</dbReference>
<dbReference type="PANTHER" id="PTHR46193:SF10">
    <property type="entry name" value="6-PHOSPHOGLUCONATE PHOSPHATASE"/>
    <property type="match status" value="1"/>
</dbReference>
<dbReference type="OrthoDB" id="9797743at2"/>
<comment type="caution">
    <text evidence="5">The sequence shown here is derived from an EMBL/GenBank/DDBJ whole genome shotgun (WGS) entry which is preliminary data.</text>
</comment>
<dbReference type="InterPro" id="IPR036412">
    <property type="entry name" value="HAD-like_sf"/>
</dbReference>
<dbReference type="CDD" id="cd07526">
    <property type="entry name" value="HAD_BPGM_like"/>
    <property type="match status" value="1"/>
</dbReference>
<evidence type="ECO:0000256" key="3">
    <source>
        <dbReference type="ARBA" id="ARBA00022723"/>
    </source>
</evidence>
<dbReference type="InterPro" id="IPR023214">
    <property type="entry name" value="HAD_sf"/>
</dbReference>
<proteinExistence type="inferred from homology"/>
<gene>
    <name evidence="5" type="ORF">GR156_11500</name>
</gene>
<keyword evidence="3" id="KW-0479">Metal-binding</keyword>
<dbReference type="GO" id="GO:0046872">
    <property type="term" value="F:metal ion binding"/>
    <property type="evidence" value="ECO:0007669"/>
    <property type="project" value="UniProtKB-KW"/>
</dbReference>
<evidence type="ECO:0000313" key="6">
    <source>
        <dbReference type="Proteomes" id="UP000440304"/>
    </source>
</evidence>
<keyword evidence="4" id="KW-0460">Magnesium</keyword>
<dbReference type="Pfam" id="PF13419">
    <property type="entry name" value="HAD_2"/>
    <property type="match status" value="1"/>
</dbReference>
<dbReference type="SFLD" id="SFLDG01129">
    <property type="entry name" value="C1.5:_HAD__Beta-PGM__Phosphata"/>
    <property type="match status" value="1"/>
</dbReference>
<name>A0A6N8TCC2_SHIZO</name>
<dbReference type="EMBL" id="WUML01000008">
    <property type="protein sequence ID" value="MXO00932.1"/>
    <property type="molecule type" value="Genomic_DNA"/>
</dbReference>
<keyword evidence="5" id="KW-0378">Hydrolase</keyword>
<evidence type="ECO:0000256" key="1">
    <source>
        <dbReference type="ARBA" id="ARBA00001946"/>
    </source>
</evidence>
<dbReference type="AlphaFoldDB" id="A0A6N8TCC2"/>
<evidence type="ECO:0000256" key="4">
    <source>
        <dbReference type="ARBA" id="ARBA00022842"/>
    </source>
</evidence>
<dbReference type="Gene3D" id="1.10.150.240">
    <property type="entry name" value="Putative phosphatase, domain 2"/>
    <property type="match status" value="1"/>
</dbReference>
<evidence type="ECO:0000313" key="5">
    <source>
        <dbReference type="EMBL" id="MXO00932.1"/>
    </source>
</evidence>
<dbReference type="Proteomes" id="UP000440304">
    <property type="component" value="Unassembled WGS sequence"/>
</dbReference>
<dbReference type="PANTHER" id="PTHR46193">
    <property type="entry name" value="6-PHOSPHOGLUCONATE PHOSPHATASE"/>
    <property type="match status" value="1"/>
</dbReference>
<dbReference type="SFLD" id="SFLDG01135">
    <property type="entry name" value="C1.5.6:_HAD__Beta-PGM__Phospha"/>
    <property type="match status" value="1"/>
</dbReference>
<dbReference type="InterPro" id="IPR051600">
    <property type="entry name" value="Beta-PGM-like"/>
</dbReference>
<dbReference type="InterPro" id="IPR041492">
    <property type="entry name" value="HAD_2"/>
</dbReference>
<dbReference type="NCBIfam" id="TIGR01509">
    <property type="entry name" value="HAD-SF-IA-v3"/>
    <property type="match status" value="1"/>
</dbReference>
<dbReference type="InterPro" id="IPR006439">
    <property type="entry name" value="HAD-SF_hydro_IA"/>
</dbReference>
<dbReference type="InterPro" id="IPR023198">
    <property type="entry name" value="PGP-like_dom2"/>
</dbReference>
<comment type="cofactor">
    <cofactor evidence="1">
        <name>Mg(2+)</name>
        <dbReference type="ChEBI" id="CHEBI:18420"/>
    </cofactor>
</comment>
<dbReference type="RefSeq" id="WP_160786317.1">
    <property type="nucleotide sequence ID" value="NZ_CP086610.1"/>
</dbReference>
<dbReference type="Gene3D" id="3.40.50.1000">
    <property type="entry name" value="HAD superfamily/HAD-like"/>
    <property type="match status" value="1"/>
</dbReference>
<evidence type="ECO:0000256" key="2">
    <source>
        <dbReference type="ARBA" id="ARBA00006171"/>
    </source>
</evidence>
<reference evidence="5 6" key="1">
    <citation type="submission" date="2019-12" db="EMBL/GenBank/DDBJ databases">
        <title>Shinella granuli gen. nov., sp. nov., and proposal of the reclassification of Zoogloea ramigera ATCC 19623 as Shinella zoogloeoides sp. nov.</title>
        <authorList>
            <person name="Gao J."/>
        </authorList>
    </citation>
    <scope>NUCLEOTIDE SEQUENCE [LARGE SCALE GENOMIC DNA]</scope>
    <source>
        <strain evidence="5 6">DSM 287</strain>
    </source>
</reference>
<accession>A0A6N8TCC2</accession>
<dbReference type="SUPFAM" id="SSF56784">
    <property type="entry name" value="HAD-like"/>
    <property type="match status" value="1"/>
</dbReference>
<sequence length="230" mass="24588">MAATATQLVIFDCDGVLVDSEPISITVLVEALAAAGVTMSEEEAHERFLGRSLKSMSEILHDDYGLAVDAAFLDGMRKALYERFRSELQPIAGIAETVDGLGIAHCVASSSQPERIRLSLSVTGLLDRFEPNIFSASMVRHGKPAPDLFLHASAAMGVEPGRCVVVEDSPAGIAAAKSAGMRVVAFTGGSHARSPQHRAALLSLEPDALFDDMRELLQFVREDEDGGKEH</sequence>